<evidence type="ECO:0000313" key="5">
    <source>
        <dbReference type="EMBL" id="CAF3676563.1"/>
    </source>
</evidence>
<dbReference type="EMBL" id="CAJOAX010001323">
    <property type="protein sequence ID" value="CAF3706013.1"/>
    <property type="molecule type" value="Genomic_DNA"/>
</dbReference>
<dbReference type="Proteomes" id="UP000663889">
    <property type="component" value="Unassembled WGS sequence"/>
</dbReference>
<sequence>MKSNVYEVNHHYNPNNTWIQPHAQQRLSSVMNSSVDQLTKPSYRRQIETILTRWHQLQQEKNQCHHQQQQQQMQHLDEKQQQTWQRDDFDRIIAEDLENQLKELERQEEEQYQLLEQSLEEEIKQDESMASVNLLEQEDCSKQLQHMESLIQLEQNKQEQQYVILLKELEKYKQQEQHNPFKYLEKNKYPYRDKPSGQLTELLYPKHGKDQHFLLYQQNSLLSIQGSLSKGLIKMNSTNATTLACLGLPINAKIKEYVWCPNYDEFNIVKEYMEFVLIVDYSYHSTTVMSSSHDRSRSIPGRQYQSNTRRRHQRTDSIHQSNQFITPGSIDSNVGSSSSTLLQQQQQQQQQLMNQVPSFNSPSFVEQCRRSEFEDEDELTEGIEQLIRIFLSRPGRRQPYKSFFRWTINCDTMPPHHVTLTIDQDSPSTLSTGPI</sequence>
<dbReference type="Proteomes" id="UP000663882">
    <property type="component" value="Unassembled WGS sequence"/>
</dbReference>
<dbReference type="AlphaFoldDB" id="A0A814TRY8"/>
<dbReference type="EMBL" id="CAJNOO010001512">
    <property type="protein sequence ID" value="CAF1164037.1"/>
    <property type="molecule type" value="Genomic_DNA"/>
</dbReference>
<reference evidence="3" key="1">
    <citation type="submission" date="2021-02" db="EMBL/GenBank/DDBJ databases">
        <authorList>
            <person name="Nowell W R."/>
        </authorList>
    </citation>
    <scope>NUCLEOTIDE SEQUENCE</scope>
</reference>
<evidence type="ECO:0000313" key="4">
    <source>
        <dbReference type="EMBL" id="CAF1173013.1"/>
    </source>
</evidence>
<keyword evidence="1" id="KW-0175">Coiled coil</keyword>
<organism evidence="3 7">
    <name type="scientific">Rotaria sordida</name>
    <dbReference type="NCBI Taxonomy" id="392033"/>
    <lineage>
        <taxon>Eukaryota</taxon>
        <taxon>Metazoa</taxon>
        <taxon>Spiralia</taxon>
        <taxon>Gnathifera</taxon>
        <taxon>Rotifera</taxon>
        <taxon>Eurotatoria</taxon>
        <taxon>Bdelloidea</taxon>
        <taxon>Philodinida</taxon>
        <taxon>Philodinidae</taxon>
        <taxon>Rotaria</taxon>
    </lineage>
</organism>
<evidence type="ECO:0000256" key="1">
    <source>
        <dbReference type="SAM" id="Coils"/>
    </source>
</evidence>
<evidence type="ECO:0000313" key="7">
    <source>
        <dbReference type="Proteomes" id="UP000663882"/>
    </source>
</evidence>
<comment type="caution">
    <text evidence="3">The sequence shown here is derived from an EMBL/GenBank/DDBJ whole genome shotgun (WGS) entry which is preliminary data.</text>
</comment>
<feature type="region of interest" description="Disordered" evidence="2">
    <location>
        <begin position="290"/>
        <end position="353"/>
    </location>
</feature>
<gene>
    <name evidence="5" type="ORF">FNK824_LOCUS7558</name>
    <name evidence="6" type="ORF">OTI717_LOCUS12861</name>
    <name evidence="3" type="ORF">RFH988_LOCUS22594</name>
    <name evidence="4" type="ORF">SEV965_LOCUS19622</name>
</gene>
<accession>A0A814TRY8</accession>
<proteinExistence type="predicted"/>
<name>A0A814TRY8_9BILA</name>
<dbReference type="EMBL" id="CAJNOU010001231">
    <property type="protein sequence ID" value="CAF1173013.1"/>
    <property type="molecule type" value="Genomic_DNA"/>
</dbReference>
<evidence type="ECO:0000256" key="2">
    <source>
        <dbReference type="SAM" id="MobiDB-lite"/>
    </source>
</evidence>
<dbReference type="EMBL" id="CAJOBE010000707">
    <property type="protein sequence ID" value="CAF3676563.1"/>
    <property type="molecule type" value="Genomic_DNA"/>
</dbReference>
<dbReference type="OrthoDB" id="10144886at2759"/>
<evidence type="ECO:0000313" key="3">
    <source>
        <dbReference type="EMBL" id="CAF1164037.1"/>
    </source>
</evidence>
<feature type="coiled-coil region" evidence="1">
    <location>
        <begin position="87"/>
        <end position="125"/>
    </location>
</feature>
<feature type="compositionally biased region" description="Low complexity" evidence="2">
    <location>
        <begin position="329"/>
        <end position="352"/>
    </location>
</feature>
<protein>
    <submittedName>
        <fullName evidence="3">Uncharacterized protein</fullName>
    </submittedName>
</protein>
<evidence type="ECO:0000313" key="6">
    <source>
        <dbReference type="EMBL" id="CAF3706013.1"/>
    </source>
</evidence>
<dbReference type="Proteomes" id="UP000663823">
    <property type="component" value="Unassembled WGS sequence"/>
</dbReference>
<dbReference type="Proteomes" id="UP000663874">
    <property type="component" value="Unassembled WGS sequence"/>
</dbReference>